<dbReference type="OrthoDB" id="6658615at2"/>
<dbReference type="STRING" id="1945521.A1232T_01340"/>
<protein>
    <submittedName>
        <fullName evidence="2">Uncharacterized protein</fullName>
    </submittedName>
</protein>
<proteinExistence type="predicted"/>
<feature type="signal peptide" evidence="1">
    <location>
        <begin position="1"/>
        <end position="22"/>
    </location>
</feature>
<gene>
    <name evidence="2" type="ORF">A1232T_01340</name>
</gene>
<accession>A0A1R4GUB7</accession>
<evidence type="ECO:0000313" key="2">
    <source>
        <dbReference type="EMBL" id="SJM71789.1"/>
    </source>
</evidence>
<evidence type="ECO:0000256" key="1">
    <source>
        <dbReference type="SAM" id="SignalP"/>
    </source>
</evidence>
<evidence type="ECO:0000313" key="3">
    <source>
        <dbReference type="Proteomes" id="UP000188357"/>
    </source>
</evidence>
<name>A0A1R4GUB7_9GAMM</name>
<dbReference type="AlphaFoldDB" id="A0A1R4GUB7"/>
<organism evidence="2 3">
    <name type="scientific">Psychrobacter piechaudii</name>
    <dbReference type="NCBI Taxonomy" id="1945521"/>
    <lineage>
        <taxon>Bacteria</taxon>
        <taxon>Pseudomonadati</taxon>
        <taxon>Pseudomonadota</taxon>
        <taxon>Gammaproteobacteria</taxon>
        <taxon>Moraxellales</taxon>
        <taxon>Moraxellaceae</taxon>
        <taxon>Psychrobacter</taxon>
    </lineage>
</organism>
<feature type="chain" id="PRO_5012932825" evidence="1">
    <location>
        <begin position="23"/>
        <end position="170"/>
    </location>
</feature>
<dbReference type="RefSeq" id="WP_077451093.1">
    <property type="nucleotide sequence ID" value="NZ_FUGE01000135.1"/>
</dbReference>
<dbReference type="EMBL" id="FUGE01000135">
    <property type="protein sequence ID" value="SJM71789.1"/>
    <property type="molecule type" value="Genomic_DNA"/>
</dbReference>
<reference evidence="2 3" key="1">
    <citation type="submission" date="2017-02" db="EMBL/GenBank/DDBJ databases">
        <authorList>
            <person name="Peterson S.W."/>
        </authorList>
    </citation>
    <scope>NUCLEOTIDE SEQUENCE [LARGE SCALE GENOMIC DNA]</scope>
    <source>
        <strain evidence="2">Psychrobacter_piechaudii</strain>
    </source>
</reference>
<dbReference type="Proteomes" id="UP000188357">
    <property type="component" value="Unassembled WGS sequence"/>
</dbReference>
<keyword evidence="3" id="KW-1185">Reference proteome</keyword>
<sequence length="170" mass="18851">MKVIKYIFALVISLSFSLNSYATTTLITLPWGEASGGFGTSIMYNSDYDSNLKIFDAVVAHSKAGEQRLYFSSAYLGDNNVCSYETSYPTSTTLVFNGQAVKMSSWCRKFGDANKYFYSYTPETERGHRYVVNLFRTSVSPVSVKLDNDLLSLPAIGFTRIWNSAGGNAI</sequence>
<keyword evidence="1" id="KW-0732">Signal</keyword>